<keyword evidence="7" id="KW-0813">Transport</keyword>
<keyword evidence="2" id="KW-1003">Cell membrane</keyword>
<evidence type="ECO:0000256" key="3">
    <source>
        <dbReference type="ARBA" id="ARBA00022519"/>
    </source>
</evidence>
<comment type="function">
    <text evidence="7">Part of the tripartite ATP-independent periplasmic (TRAP) transport system.</text>
</comment>
<feature type="transmembrane region" description="Helical" evidence="7">
    <location>
        <begin position="398"/>
        <end position="423"/>
    </location>
</feature>
<feature type="transmembrane region" description="Helical" evidence="7">
    <location>
        <begin position="215"/>
        <end position="237"/>
    </location>
</feature>
<protein>
    <recommendedName>
        <fullName evidence="7">TRAP transporter large permease protein</fullName>
    </recommendedName>
</protein>
<evidence type="ECO:0000256" key="4">
    <source>
        <dbReference type="ARBA" id="ARBA00022692"/>
    </source>
</evidence>
<evidence type="ECO:0000313" key="10">
    <source>
        <dbReference type="Proteomes" id="UP000245216"/>
    </source>
</evidence>
<feature type="transmembrane region" description="Helical" evidence="7">
    <location>
        <begin position="172"/>
        <end position="194"/>
    </location>
</feature>
<evidence type="ECO:0000259" key="8">
    <source>
        <dbReference type="Pfam" id="PF06808"/>
    </source>
</evidence>
<dbReference type="Proteomes" id="UP000245216">
    <property type="component" value="Unassembled WGS sequence"/>
</dbReference>
<dbReference type="InterPro" id="IPR010656">
    <property type="entry name" value="DctM"/>
</dbReference>
<proteinExistence type="inferred from homology"/>
<organism evidence="9 10">
    <name type="scientific">Alcaligenes faecalis</name>
    <dbReference type="NCBI Taxonomy" id="511"/>
    <lineage>
        <taxon>Bacteria</taxon>
        <taxon>Pseudomonadati</taxon>
        <taxon>Pseudomonadota</taxon>
        <taxon>Betaproteobacteria</taxon>
        <taxon>Burkholderiales</taxon>
        <taxon>Alcaligenaceae</taxon>
        <taxon>Alcaligenes</taxon>
    </lineage>
</organism>
<keyword evidence="3 7" id="KW-0997">Cell inner membrane</keyword>
<evidence type="ECO:0000256" key="6">
    <source>
        <dbReference type="ARBA" id="ARBA00023136"/>
    </source>
</evidence>
<feature type="transmembrane region" description="Helical" evidence="7">
    <location>
        <begin position="243"/>
        <end position="261"/>
    </location>
</feature>
<keyword evidence="5 7" id="KW-1133">Transmembrane helix</keyword>
<comment type="caution">
    <text evidence="9">The sequence shown here is derived from an EMBL/GenBank/DDBJ whole genome shotgun (WGS) entry which is preliminary data.</text>
</comment>
<gene>
    <name evidence="9" type="ORF">DF183_09710</name>
</gene>
<keyword evidence="6 7" id="KW-0472">Membrane</keyword>
<feature type="transmembrane region" description="Helical" evidence="7">
    <location>
        <begin position="273"/>
        <end position="295"/>
    </location>
</feature>
<feature type="transmembrane region" description="Helical" evidence="7">
    <location>
        <begin position="48"/>
        <end position="70"/>
    </location>
</feature>
<dbReference type="STRING" id="511.UZ73_08505"/>
<reference evidence="9 10" key="2">
    <citation type="submission" date="2018-05" db="EMBL/GenBank/DDBJ databases">
        <authorList>
            <person name="Lanie J.A."/>
            <person name="Ng W.-L."/>
            <person name="Kazmierczak K.M."/>
            <person name="Andrzejewski T.M."/>
            <person name="Davidsen T.M."/>
            <person name="Wayne K.J."/>
            <person name="Tettelin H."/>
            <person name="Glass J.I."/>
            <person name="Rusch D."/>
            <person name="Podicherti R."/>
            <person name="Tsui H.-C.T."/>
            <person name="Winkler M.E."/>
        </authorList>
    </citation>
    <scope>NUCLEOTIDE SEQUENCE [LARGE SCALE GENOMIC DNA]</scope>
    <source>
        <strain evidence="9 10">YBY</strain>
    </source>
</reference>
<dbReference type="GO" id="GO:0005886">
    <property type="term" value="C:plasma membrane"/>
    <property type="evidence" value="ECO:0007669"/>
    <property type="project" value="UniProtKB-SubCell"/>
</dbReference>
<dbReference type="PIRSF" id="PIRSF006066">
    <property type="entry name" value="HI0050"/>
    <property type="match status" value="1"/>
</dbReference>
<sequence>MQEALLLFSLMFTLFIAGIPIAFSLLLCSALFLLFTGMRPLIVVPQRVMAGLDSFPLLAVPLFILMGNLMEKAGLSRRLIDLIDMLVGRVHGALGYVTVIACAMFGALTGSAPATVAAIGAIMMPAMIAQKYPASLATGITASSGALGNIIPPSIALILYGATVNVSIPKLFVANILPGLLMALAFMLTHMLLTRKLKVPRTAARSYTRKEMVMVALKAIPSLLMPVVILGGIYGGVFTPTEAAAVGVVFSLVLGVCYRQFTFGTLWQVMKSSVETSSMVGIILGAAGIFGWILASARIPMLMVTELTPLLDTQFLYLALLVVFLLLVGCVMDAAASIVILAPILVPIGIALGVDPIHLGVVFCVNLVVGFFTPPFGLNLFTTVSVSGQPYEVVVRGVMPFVIAAIIVLFILAYVPDISLVLVRLMEAAA</sequence>
<dbReference type="RefSeq" id="WP_109088974.1">
    <property type="nucleotide sequence ID" value="NZ_QEXO01000002.1"/>
</dbReference>
<dbReference type="PANTHER" id="PTHR33362:SF5">
    <property type="entry name" value="C4-DICARBOXYLATE TRAP TRANSPORTER LARGE PERMEASE PROTEIN DCTM"/>
    <property type="match status" value="1"/>
</dbReference>
<comment type="subcellular location">
    <subcellularLocation>
        <location evidence="1 7">Cell inner membrane</location>
        <topology evidence="1 7">Multi-pass membrane protein</topology>
    </subcellularLocation>
</comment>
<comment type="similarity">
    <text evidence="7">Belongs to the TRAP transporter large permease family.</text>
</comment>
<dbReference type="AlphaFoldDB" id="A0A2U2BLT1"/>
<dbReference type="InterPro" id="IPR004681">
    <property type="entry name" value="TRAP_DctM"/>
</dbReference>
<feature type="domain" description="TRAP C4-dicarboxylate transport system permease DctM subunit" evidence="8">
    <location>
        <begin position="9"/>
        <end position="418"/>
    </location>
</feature>
<accession>A0A2U2BLT1</accession>
<feature type="transmembrane region" description="Helical" evidence="7">
    <location>
        <begin position="135"/>
        <end position="160"/>
    </location>
</feature>
<feature type="transmembrane region" description="Helical" evidence="7">
    <location>
        <begin position="357"/>
        <end position="378"/>
    </location>
</feature>
<dbReference type="GO" id="GO:0022857">
    <property type="term" value="F:transmembrane transporter activity"/>
    <property type="evidence" value="ECO:0007669"/>
    <property type="project" value="UniProtKB-UniRule"/>
</dbReference>
<name>A0A2U2BLT1_ALCFA</name>
<feature type="transmembrane region" description="Helical" evidence="7">
    <location>
        <begin position="6"/>
        <end position="36"/>
    </location>
</feature>
<keyword evidence="4 7" id="KW-0812">Transmembrane</keyword>
<evidence type="ECO:0000256" key="2">
    <source>
        <dbReference type="ARBA" id="ARBA00022475"/>
    </source>
</evidence>
<dbReference type="NCBIfam" id="TIGR00786">
    <property type="entry name" value="dctM"/>
    <property type="match status" value="1"/>
</dbReference>
<dbReference type="EMBL" id="QEXO01000002">
    <property type="protein sequence ID" value="PWE14946.1"/>
    <property type="molecule type" value="Genomic_DNA"/>
</dbReference>
<evidence type="ECO:0000256" key="7">
    <source>
        <dbReference type="RuleBase" id="RU369079"/>
    </source>
</evidence>
<feature type="transmembrane region" description="Helical" evidence="7">
    <location>
        <begin position="90"/>
        <end position="123"/>
    </location>
</feature>
<dbReference type="PANTHER" id="PTHR33362">
    <property type="entry name" value="SIALIC ACID TRAP TRANSPORTER PERMEASE PROTEIN SIAT-RELATED"/>
    <property type="match status" value="1"/>
</dbReference>
<evidence type="ECO:0000256" key="5">
    <source>
        <dbReference type="ARBA" id="ARBA00022989"/>
    </source>
</evidence>
<comment type="subunit">
    <text evidence="7">The complex comprises the extracytoplasmic solute receptor protein and the two transmembrane proteins.</text>
</comment>
<dbReference type="Pfam" id="PF06808">
    <property type="entry name" value="DctM"/>
    <property type="match status" value="1"/>
</dbReference>
<reference evidence="9 10" key="1">
    <citation type="submission" date="2018-05" db="EMBL/GenBank/DDBJ databases">
        <title>Genome Sequence of an Efficient Indole-Degrading Bacterium, Alcaligenes sp.YBY.</title>
        <authorList>
            <person name="Yang B."/>
        </authorList>
    </citation>
    <scope>NUCLEOTIDE SEQUENCE [LARGE SCALE GENOMIC DNA]</scope>
    <source>
        <strain evidence="9 10">YBY</strain>
    </source>
</reference>
<evidence type="ECO:0000313" key="9">
    <source>
        <dbReference type="EMBL" id="PWE14946.1"/>
    </source>
</evidence>
<evidence type="ECO:0000256" key="1">
    <source>
        <dbReference type="ARBA" id="ARBA00004429"/>
    </source>
</evidence>
<feature type="transmembrane region" description="Helical" evidence="7">
    <location>
        <begin position="315"/>
        <end position="345"/>
    </location>
</feature>